<keyword evidence="4" id="KW-1185">Reference proteome</keyword>
<organism evidence="3 4">
    <name type="scientific">Paenibacillus yanchengensis</name>
    <dbReference type="NCBI Taxonomy" id="2035833"/>
    <lineage>
        <taxon>Bacteria</taxon>
        <taxon>Bacillati</taxon>
        <taxon>Bacillota</taxon>
        <taxon>Bacilli</taxon>
        <taxon>Bacillales</taxon>
        <taxon>Paenibacillaceae</taxon>
        <taxon>Paenibacillus</taxon>
    </lineage>
</organism>
<feature type="domain" description="FecR protein" evidence="2">
    <location>
        <begin position="64"/>
        <end position="165"/>
    </location>
</feature>
<dbReference type="Proteomes" id="UP001597362">
    <property type="component" value="Unassembled WGS sequence"/>
</dbReference>
<dbReference type="PANTHER" id="PTHR38731:SF1">
    <property type="entry name" value="FECR PROTEIN DOMAIN-CONTAINING PROTEIN"/>
    <property type="match status" value="1"/>
</dbReference>
<reference evidence="4" key="1">
    <citation type="journal article" date="2019" name="Int. J. Syst. Evol. Microbiol.">
        <title>The Global Catalogue of Microorganisms (GCM) 10K type strain sequencing project: providing services to taxonomists for standard genome sequencing and annotation.</title>
        <authorList>
            <consortium name="The Broad Institute Genomics Platform"/>
            <consortium name="The Broad Institute Genome Sequencing Center for Infectious Disease"/>
            <person name="Wu L."/>
            <person name="Ma J."/>
        </authorList>
    </citation>
    <scope>NUCLEOTIDE SEQUENCE [LARGE SCALE GENOMIC DNA]</scope>
    <source>
        <strain evidence="4">GH52</strain>
    </source>
</reference>
<dbReference type="Gene3D" id="2.60.120.1440">
    <property type="match status" value="1"/>
</dbReference>
<gene>
    <name evidence="3" type="ORF">ACFSJH_07225</name>
</gene>
<dbReference type="RefSeq" id="WP_377770761.1">
    <property type="nucleotide sequence ID" value="NZ_JBHUHO010000020.1"/>
</dbReference>
<name>A0ABW4YIE5_9BACL</name>
<feature type="signal peptide" evidence="1">
    <location>
        <begin position="1"/>
        <end position="24"/>
    </location>
</feature>
<dbReference type="PANTHER" id="PTHR38731">
    <property type="entry name" value="LIPL45-RELATED LIPOPROTEIN-RELATED"/>
    <property type="match status" value="1"/>
</dbReference>
<sequence>MKFSKTLLMLLLIVCLFIPQLAVAKDKAKVGKVTTFSGTVQMKRGGGEKEFSVFKNMSFTQGDSFTTGKKSELQLLIDSNKQVTAASNTKFVVSELLTSIKDADGKTTLSLINGKVKVKINKKLDGDSRFQVKTPTAIMGVMGTEFYVYYDQFGTWVGVMEGTVQVDLLDGSNMEPLIITPEQSFHMDQQGNWTVGTFDELQEERFYEEEGSTPVEEPAREVIVYDPSDTGGGDYTIPPVSNKPTLVRAEPIYEQSQQFVIEYNGRQQQLDAVYSVNYYNGMNGREAGLTRLQENSDYTIENDRRLVMDTTGFANPPAIANNQQQFLLEFSAGDMLDVVMPYQPAPIVLERELHMKEPMFTNGIIEIPFDQPIAANGTNLTLTGNSIEIRQMGNKIDVTGTVTIGGSNQNVLVIALDNPQLLPVEMSPLELYIEADTLKARNNETVIADNLLLTLPLYRWNYDMPTHQLAINTTSVPAEQSMLLYAYGIGDIDVANFAPVVFLDYGVGDMELPTSDYTLEYIGTGFAAEHAKFRLTLKNAPLQLMREAILNSNSARLNLALDASAPANRLPISVVGTEQWLDMVPDAGQVNVLPIADVKFTTADIWKQMWLANQQVLQPLYMVGNIDTSSFNDENGMAMVGLPDIADSFQLWLQNGLLAKSSGGQQTSPHLWFDLFQSGSSTPPLPTYIYTKQNVPVHLLLSDSAVINQIEYTVDSGAVAELPAAVYTSQPVTGAASPDKIINVTLQKQWLADAIAAASDPNNVEITLTVHYTESGTTNETVSFVVRHKVN</sequence>
<comment type="caution">
    <text evidence="3">The sequence shown here is derived from an EMBL/GenBank/DDBJ whole genome shotgun (WGS) entry which is preliminary data.</text>
</comment>
<dbReference type="Pfam" id="PF04773">
    <property type="entry name" value="FecR"/>
    <property type="match status" value="1"/>
</dbReference>
<evidence type="ECO:0000256" key="1">
    <source>
        <dbReference type="SAM" id="SignalP"/>
    </source>
</evidence>
<keyword evidence="1" id="KW-0732">Signal</keyword>
<protein>
    <submittedName>
        <fullName evidence="3">FecR domain-containing protein</fullName>
    </submittedName>
</protein>
<accession>A0ABW4YIE5</accession>
<feature type="chain" id="PRO_5046676236" evidence="1">
    <location>
        <begin position="25"/>
        <end position="791"/>
    </location>
</feature>
<dbReference type="InterPro" id="IPR006860">
    <property type="entry name" value="FecR"/>
</dbReference>
<evidence type="ECO:0000313" key="4">
    <source>
        <dbReference type="Proteomes" id="UP001597362"/>
    </source>
</evidence>
<proteinExistence type="predicted"/>
<evidence type="ECO:0000313" key="3">
    <source>
        <dbReference type="EMBL" id="MFD2115520.1"/>
    </source>
</evidence>
<dbReference type="EMBL" id="JBHUHO010000020">
    <property type="protein sequence ID" value="MFD2115520.1"/>
    <property type="molecule type" value="Genomic_DNA"/>
</dbReference>
<evidence type="ECO:0000259" key="2">
    <source>
        <dbReference type="Pfam" id="PF04773"/>
    </source>
</evidence>